<evidence type="ECO:0000313" key="1">
    <source>
        <dbReference type="EMBL" id="MCR2833015.1"/>
    </source>
</evidence>
<organism evidence="1 2">
    <name type="scientific">Parerythrobacter lacustris</name>
    <dbReference type="NCBI Taxonomy" id="2969984"/>
    <lineage>
        <taxon>Bacteria</taxon>
        <taxon>Pseudomonadati</taxon>
        <taxon>Pseudomonadota</taxon>
        <taxon>Alphaproteobacteria</taxon>
        <taxon>Sphingomonadales</taxon>
        <taxon>Erythrobacteraceae</taxon>
        <taxon>Parerythrobacter</taxon>
    </lineage>
</organism>
<dbReference type="EMBL" id="JANKHH010000003">
    <property type="protein sequence ID" value="MCR2833015.1"/>
    <property type="molecule type" value="Genomic_DNA"/>
</dbReference>
<proteinExistence type="predicted"/>
<evidence type="ECO:0008006" key="3">
    <source>
        <dbReference type="Google" id="ProtNLM"/>
    </source>
</evidence>
<reference evidence="1 2" key="1">
    <citation type="submission" date="2022-08" db="EMBL/GenBank/DDBJ databases">
        <title>Polyphasic taxonomy analysis of Qipengyuania sp.RS5-5.</title>
        <authorList>
            <person name="Xamxidin M."/>
            <person name="Wu M."/>
        </authorList>
    </citation>
    <scope>NUCLEOTIDE SEQUENCE [LARGE SCALE GENOMIC DNA]</scope>
    <source>
        <strain evidence="1 2">RS5-5</strain>
    </source>
</reference>
<gene>
    <name evidence="1" type="ORF">NSO95_03580</name>
</gene>
<dbReference type="Proteomes" id="UP001206067">
    <property type="component" value="Unassembled WGS sequence"/>
</dbReference>
<keyword evidence="2" id="KW-1185">Reference proteome</keyword>
<sequence>MSPQLRFSAAVSAFTMALFALTMGLGGMKDAAGFEAELATPAVYSAALSE</sequence>
<comment type="caution">
    <text evidence="1">The sequence shown here is derived from an EMBL/GenBank/DDBJ whole genome shotgun (WGS) entry which is preliminary data.</text>
</comment>
<accession>A0ABT1XMZ5</accession>
<dbReference type="RefSeq" id="WP_257594786.1">
    <property type="nucleotide sequence ID" value="NZ_JANKHH010000003.1"/>
</dbReference>
<protein>
    <recommendedName>
        <fullName evidence="3">MFS transporter</fullName>
    </recommendedName>
</protein>
<evidence type="ECO:0000313" key="2">
    <source>
        <dbReference type="Proteomes" id="UP001206067"/>
    </source>
</evidence>
<name>A0ABT1XMZ5_9SPHN</name>